<reference evidence="8 9" key="1">
    <citation type="submission" date="2017-09" db="EMBL/GenBank/DDBJ databases">
        <title>Depth-based differentiation of microbial function through sediment-hosted aquifers and enrichment of novel symbionts in the deep terrestrial subsurface.</title>
        <authorList>
            <person name="Probst A.J."/>
            <person name="Ladd B."/>
            <person name="Jarett J.K."/>
            <person name="Geller-Mcgrath D.E."/>
            <person name="Sieber C.M."/>
            <person name="Emerson J.B."/>
            <person name="Anantharaman K."/>
            <person name="Thomas B.C."/>
            <person name="Malmstrom R."/>
            <person name="Stieglmeier M."/>
            <person name="Klingl A."/>
            <person name="Woyke T."/>
            <person name="Ryan C.M."/>
            <person name="Banfield J.F."/>
        </authorList>
    </citation>
    <scope>NUCLEOTIDE SEQUENCE [LARGE SCALE GENOMIC DNA]</scope>
    <source>
        <strain evidence="8">CG22_combo_CG10-13_8_21_14_all_38_20</strain>
    </source>
</reference>
<evidence type="ECO:0000313" key="8">
    <source>
        <dbReference type="EMBL" id="PIP61249.1"/>
    </source>
</evidence>
<dbReference type="InterPro" id="IPR012933">
    <property type="entry name" value="HicA_mRNA_interferase"/>
</dbReference>
<comment type="similarity">
    <text evidence="1">Belongs to the HicA mRNA interferase family.</text>
</comment>
<keyword evidence="3" id="KW-0540">Nuclease</keyword>
<comment type="caution">
    <text evidence="8">The sequence shown here is derived from an EMBL/GenBank/DDBJ whole genome shotgun (WGS) entry which is preliminary data.</text>
</comment>
<keyword evidence="7" id="KW-0346">Stress response</keyword>
<evidence type="ECO:0000256" key="4">
    <source>
        <dbReference type="ARBA" id="ARBA00022759"/>
    </source>
</evidence>
<evidence type="ECO:0000256" key="6">
    <source>
        <dbReference type="ARBA" id="ARBA00022884"/>
    </source>
</evidence>
<keyword evidence="2" id="KW-1277">Toxin-antitoxin system</keyword>
<protein>
    <submittedName>
        <fullName evidence="8">Toxin HicA</fullName>
    </submittedName>
</protein>
<proteinExistence type="inferred from homology"/>
<sequence>MPVITARKLIKLLRKNGFVHSRTEGSHQIFFHPGNKRIVSVPVHAGKDLGRGITRAILKDADILPESSL</sequence>
<evidence type="ECO:0000313" key="9">
    <source>
        <dbReference type="Proteomes" id="UP000231246"/>
    </source>
</evidence>
<organism evidence="8 9">
    <name type="scientific">Candidatus Roizmanbacteria bacterium CG22_combo_CG10-13_8_21_14_all_38_20</name>
    <dbReference type="NCBI Taxonomy" id="1974862"/>
    <lineage>
        <taxon>Bacteria</taxon>
        <taxon>Candidatus Roizmaniibacteriota</taxon>
    </lineage>
</organism>
<dbReference type="GO" id="GO:0004519">
    <property type="term" value="F:endonuclease activity"/>
    <property type="evidence" value="ECO:0007669"/>
    <property type="project" value="UniProtKB-KW"/>
</dbReference>
<dbReference type="AlphaFoldDB" id="A0A2H0BUP1"/>
<evidence type="ECO:0000256" key="7">
    <source>
        <dbReference type="ARBA" id="ARBA00023016"/>
    </source>
</evidence>
<evidence type="ECO:0000256" key="2">
    <source>
        <dbReference type="ARBA" id="ARBA00022649"/>
    </source>
</evidence>
<dbReference type="Pfam" id="PF07927">
    <property type="entry name" value="HicA_toxin"/>
    <property type="match status" value="1"/>
</dbReference>
<keyword evidence="5" id="KW-0378">Hydrolase</keyword>
<dbReference type="EMBL" id="PCTA01000033">
    <property type="protein sequence ID" value="PIP61249.1"/>
    <property type="molecule type" value="Genomic_DNA"/>
</dbReference>
<dbReference type="SUPFAM" id="SSF54786">
    <property type="entry name" value="YcfA/nrd intein domain"/>
    <property type="match status" value="1"/>
</dbReference>
<name>A0A2H0BUP1_9BACT</name>
<evidence type="ECO:0000256" key="3">
    <source>
        <dbReference type="ARBA" id="ARBA00022722"/>
    </source>
</evidence>
<dbReference type="GO" id="GO:0003729">
    <property type="term" value="F:mRNA binding"/>
    <property type="evidence" value="ECO:0007669"/>
    <property type="project" value="InterPro"/>
</dbReference>
<dbReference type="InterPro" id="IPR038570">
    <property type="entry name" value="HicA_sf"/>
</dbReference>
<dbReference type="GO" id="GO:0016787">
    <property type="term" value="F:hydrolase activity"/>
    <property type="evidence" value="ECO:0007669"/>
    <property type="project" value="UniProtKB-KW"/>
</dbReference>
<evidence type="ECO:0000256" key="1">
    <source>
        <dbReference type="ARBA" id="ARBA00006620"/>
    </source>
</evidence>
<dbReference type="Proteomes" id="UP000231246">
    <property type="component" value="Unassembled WGS sequence"/>
</dbReference>
<keyword evidence="4" id="KW-0255">Endonuclease</keyword>
<dbReference type="PANTHER" id="PTHR34873:SF3">
    <property type="entry name" value="ADDICTION MODULE TOXIN, HICA FAMILY"/>
    <property type="match status" value="1"/>
</dbReference>
<accession>A0A2H0BUP1</accession>
<dbReference type="PANTHER" id="PTHR34873">
    <property type="entry name" value="SSR1766 PROTEIN"/>
    <property type="match status" value="1"/>
</dbReference>
<gene>
    <name evidence="8" type="ORF">COW99_05335</name>
</gene>
<dbReference type="Gene3D" id="3.30.920.30">
    <property type="entry name" value="Hypothetical protein"/>
    <property type="match status" value="1"/>
</dbReference>
<evidence type="ECO:0000256" key="5">
    <source>
        <dbReference type="ARBA" id="ARBA00022801"/>
    </source>
</evidence>
<keyword evidence="6" id="KW-0694">RNA-binding</keyword>